<keyword evidence="2" id="KW-1185">Reference proteome</keyword>
<dbReference type="Proteomes" id="UP000008320">
    <property type="component" value="Chromosome"/>
</dbReference>
<dbReference type="KEGG" id="ech:ECH_0611"/>
<dbReference type="OrthoDB" id="7163296at2"/>
<dbReference type="RefSeq" id="WP_006011204.1">
    <property type="nucleotide sequence ID" value="NC_007799.1"/>
</dbReference>
<organism evidence="1 2">
    <name type="scientific">Ehrlichia chaffeensis (strain ATCC CRL-10679 / Arkansas)</name>
    <dbReference type="NCBI Taxonomy" id="205920"/>
    <lineage>
        <taxon>Bacteria</taxon>
        <taxon>Pseudomonadati</taxon>
        <taxon>Pseudomonadota</taxon>
        <taxon>Alphaproteobacteria</taxon>
        <taxon>Rickettsiales</taxon>
        <taxon>Anaplasmataceae</taxon>
        <taxon>Ehrlichia</taxon>
    </lineage>
</organism>
<name>Q2GGL2_EHRCR</name>
<dbReference type="HOGENOM" id="CLU_083566_0_0_5"/>
<sequence>MQSLDIKKFVNGHLCRKADALSFIYQKCYCIGHTPEDSDTLTIHLSKTHKSKKKVVPSKNSLFVLNVEYPVAMMKQLRHMNFLTLSKDEMGKNVIDAKLYIFVKQCNLKKFMKEVLNNNKPGSTVTPSEYGSVVYTVLCNNKLFEDFNEHNALSTISKMALTNTREFPAFKFIPKVGIARKLLHAIGCVSQNDEPLTSTTIGTQEEESVPTLDCLSTEPIYEPLQTHNK</sequence>
<reference evidence="1 2" key="1">
    <citation type="journal article" date="2006" name="PLoS Genet.">
        <title>Comparative genomics of emerging human ehrlichiosis agents.</title>
        <authorList>
            <person name="Dunning Hotopp J.C."/>
            <person name="Lin M."/>
            <person name="Madupu R."/>
            <person name="Crabtree J."/>
            <person name="Angiuoli S.V."/>
            <person name="Eisen J.A."/>
            <person name="Seshadri R."/>
            <person name="Ren Q."/>
            <person name="Wu M."/>
            <person name="Utterback T.R."/>
            <person name="Smith S."/>
            <person name="Lewis M."/>
            <person name="Khouri H."/>
            <person name="Zhang C."/>
            <person name="Niu H."/>
            <person name="Lin Q."/>
            <person name="Ohashi N."/>
            <person name="Zhi N."/>
            <person name="Nelson W."/>
            <person name="Brinkac L.M."/>
            <person name="Dodson R.J."/>
            <person name="Rosovitz M.J."/>
            <person name="Sundaram J."/>
            <person name="Daugherty S.C."/>
            <person name="Davidsen T."/>
            <person name="Durkin A.S."/>
            <person name="Gwinn M."/>
            <person name="Haft D.H."/>
            <person name="Selengut J.D."/>
            <person name="Sullivan S.A."/>
            <person name="Zafar N."/>
            <person name="Zhou L."/>
            <person name="Benahmed F."/>
            <person name="Forberger H."/>
            <person name="Halpin R."/>
            <person name="Mulligan S."/>
            <person name="Robinson J."/>
            <person name="White O."/>
            <person name="Rikihisa Y."/>
            <person name="Tettelin H."/>
        </authorList>
    </citation>
    <scope>NUCLEOTIDE SEQUENCE [LARGE SCALE GENOMIC DNA]</scope>
    <source>
        <strain evidence="2">ATCC CRL-10679 / Arkansas</strain>
    </source>
</reference>
<evidence type="ECO:0000313" key="2">
    <source>
        <dbReference type="Proteomes" id="UP000008320"/>
    </source>
</evidence>
<protein>
    <submittedName>
        <fullName evidence="1">Uncharacterized protein</fullName>
    </submittedName>
</protein>
<dbReference type="Pfam" id="PF11224">
    <property type="entry name" value="DUF3023"/>
    <property type="match status" value="1"/>
</dbReference>
<dbReference type="EMBL" id="CP000236">
    <property type="protein sequence ID" value="ABD45389.1"/>
    <property type="molecule type" value="Genomic_DNA"/>
</dbReference>
<accession>Q2GGL2</accession>
<dbReference type="InterPro" id="IPR021387">
    <property type="entry name" value="DUF3023"/>
</dbReference>
<dbReference type="AlphaFoldDB" id="Q2GGL2"/>
<evidence type="ECO:0000313" key="1">
    <source>
        <dbReference type="EMBL" id="ABD45389.1"/>
    </source>
</evidence>
<proteinExistence type="predicted"/>
<gene>
    <name evidence="1" type="ordered locus">ECH_0611</name>
</gene>